<sequence>MASGQVINKEKSSVFFGSKCSKVFRENITRIMDIQTGLVSIWVSNWILVHGRKMSPEKFGDENEWMGRAFPFSKHGDYSVKSGYKVACRMISSGELDNLLQGVGFGLWRCKQGRKRREGRWGDLRVSCKQPSEQKKWKKLPFGSWKVNCDAVWNVKRGTRAVGWGHPRLCRVAANGRWHG</sequence>
<protein>
    <submittedName>
        <fullName evidence="1">Uncharacterized protein</fullName>
    </submittedName>
</protein>
<proteinExistence type="predicted"/>
<comment type="caution">
    <text evidence="1">The sequence shown here is derived from an EMBL/GenBank/DDBJ whole genome shotgun (WGS) entry which is preliminary data.</text>
</comment>
<keyword evidence="2" id="KW-1185">Reference proteome</keyword>
<organism evidence="1 2">
    <name type="scientific">Malus domestica</name>
    <name type="common">Apple</name>
    <name type="synonym">Pyrus malus</name>
    <dbReference type="NCBI Taxonomy" id="3750"/>
    <lineage>
        <taxon>Eukaryota</taxon>
        <taxon>Viridiplantae</taxon>
        <taxon>Streptophyta</taxon>
        <taxon>Embryophyta</taxon>
        <taxon>Tracheophyta</taxon>
        <taxon>Spermatophyta</taxon>
        <taxon>Magnoliopsida</taxon>
        <taxon>eudicotyledons</taxon>
        <taxon>Gunneridae</taxon>
        <taxon>Pentapetalae</taxon>
        <taxon>rosids</taxon>
        <taxon>fabids</taxon>
        <taxon>Rosales</taxon>
        <taxon>Rosaceae</taxon>
        <taxon>Amygdaloideae</taxon>
        <taxon>Maleae</taxon>
        <taxon>Malus</taxon>
    </lineage>
</organism>
<gene>
    <name evidence="1" type="ORF">DVH24_019837</name>
</gene>
<dbReference type="EMBL" id="RDQH01000340">
    <property type="protein sequence ID" value="RXH76949.1"/>
    <property type="molecule type" value="Genomic_DNA"/>
</dbReference>
<name>A0A498I1Y4_MALDO</name>
<reference evidence="1 2" key="1">
    <citation type="submission" date="2018-10" db="EMBL/GenBank/DDBJ databases">
        <title>A high-quality apple genome assembly.</title>
        <authorList>
            <person name="Hu J."/>
        </authorList>
    </citation>
    <scope>NUCLEOTIDE SEQUENCE [LARGE SCALE GENOMIC DNA]</scope>
    <source>
        <strain evidence="2">cv. HFTH1</strain>
        <tissue evidence="1">Young leaf</tissue>
    </source>
</reference>
<evidence type="ECO:0000313" key="2">
    <source>
        <dbReference type="Proteomes" id="UP000290289"/>
    </source>
</evidence>
<dbReference type="AlphaFoldDB" id="A0A498I1Y4"/>
<evidence type="ECO:0000313" key="1">
    <source>
        <dbReference type="EMBL" id="RXH76949.1"/>
    </source>
</evidence>
<dbReference type="Proteomes" id="UP000290289">
    <property type="component" value="Chromosome 14"/>
</dbReference>
<accession>A0A498I1Y4</accession>